<organism evidence="15 16">
    <name type="scientific">Oryctolagus cuniculus</name>
    <name type="common">Rabbit</name>
    <dbReference type="NCBI Taxonomy" id="9986"/>
    <lineage>
        <taxon>Eukaryota</taxon>
        <taxon>Metazoa</taxon>
        <taxon>Chordata</taxon>
        <taxon>Craniata</taxon>
        <taxon>Vertebrata</taxon>
        <taxon>Euteleostomi</taxon>
        <taxon>Mammalia</taxon>
        <taxon>Eutheria</taxon>
        <taxon>Euarchontoglires</taxon>
        <taxon>Glires</taxon>
        <taxon>Lagomorpha</taxon>
        <taxon>Leporidae</taxon>
        <taxon>Oryctolagus</taxon>
    </lineage>
</organism>
<reference evidence="15" key="2">
    <citation type="submission" date="2025-08" db="UniProtKB">
        <authorList>
            <consortium name="Ensembl"/>
        </authorList>
    </citation>
    <scope>IDENTIFICATION</scope>
    <source>
        <strain evidence="15">Thorbecke</strain>
    </source>
</reference>
<keyword evidence="5" id="KW-0416">Keratin</keyword>
<evidence type="ECO:0000256" key="10">
    <source>
        <dbReference type="ARBA" id="ARBA00039429"/>
    </source>
</evidence>
<evidence type="ECO:0000313" key="15">
    <source>
        <dbReference type="Ensembl" id="ENSOCUP00000024009.2"/>
    </source>
</evidence>
<dbReference type="PANTHER" id="PTHR45616:SF26">
    <property type="entry name" value="KERATIN, TYPE II CYTOSKELETAL 8"/>
    <property type="match status" value="1"/>
</dbReference>
<evidence type="ECO:0000256" key="6">
    <source>
        <dbReference type="ARBA" id="ARBA00022754"/>
    </source>
</evidence>
<dbReference type="AlphaFoldDB" id="G1U3P5"/>
<evidence type="ECO:0000256" key="4">
    <source>
        <dbReference type="ARBA" id="ARBA00022490"/>
    </source>
</evidence>
<feature type="coiled-coil region" evidence="13">
    <location>
        <begin position="88"/>
        <end position="115"/>
    </location>
</feature>
<dbReference type="Proteomes" id="UP000001811">
    <property type="component" value="Chromosome 4"/>
</dbReference>
<comment type="function">
    <text evidence="9">Together with KRT19, helps to link the contractile apparatus to dystrophin at the costameres of striated muscle.</text>
</comment>
<keyword evidence="4" id="KW-0963">Cytoplasm</keyword>
<name>G1U3P5_RABIT</name>
<keyword evidence="8" id="KW-0539">Nucleus</keyword>
<protein>
    <recommendedName>
        <fullName evidence="10">Keratin, type II cytoskeletal 8</fullName>
    </recommendedName>
    <alternativeName>
        <fullName evidence="12">Cytokeratin-8</fullName>
    </alternativeName>
    <alternativeName>
        <fullName evidence="11">Keratin-8</fullName>
    </alternativeName>
</protein>
<dbReference type="GeneTree" id="ENSGT00940000153339"/>
<dbReference type="PaxDb" id="9986-ENSOCUP00000024009"/>
<evidence type="ECO:0000256" key="5">
    <source>
        <dbReference type="ARBA" id="ARBA00022744"/>
    </source>
</evidence>
<keyword evidence="16" id="KW-1185">Reference proteome</keyword>
<dbReference type="HOGENOM" id="CLU_012560_5_4_1"/>
<dbReference type="Pfam" id="PF00038">
    <property type="entry name" value="Filament"/>
    <property type="match status" value="1"/>
</dbReference>
<evidence type="ECO:0000259" key="14">
    <source>
        <dbReference type="Pfam" id="PF00038"/>
    </source>
</evidence>
<dbReference type="GO" id="GO:0016363">
    <property type="term" value="C:nuclear matrix"/>
    <property type="evidence" value="ECO:0007669"/>
    <property type="project" value="UniProtKB-SubCell"/>
</dbReference>
<evidence type="ECO:0000256" key="3">
    <source>
        <dbReference type="ARBA" id="ARBA00004642"/>
    </source>
</evidence>
<dbReference type="GO" id="GO:0005882">
    <property type="term" value="C:intermediate filament"/>
    <property type="evidence" value="ECO:0007669"/>
    <property type="project" value="UniProtKB-KW"/>
</dbReference>
<evidence type="ECO:0000256" key="1">
    <source>
        <dbReference type="ARBA" id="ARBA00004109"/>
    </source>
</evidence>
<evidence type="ECO:0000256" key="11">
    <source>
        <dbReference type="ARBA" id="ARBA00042886"/>
    </source>
</evidence>
<evidence type="ECO:0000256" key="12">
    <source>
        <dbReference type="ARBA" id="ARBA00042964"/>
    </source>
</evidence>
<dbReference type="PANTHER" id="PTHR45616">
    <property type="entry name" value="GATA-TYPE DOMAIN-CONTAINING PROTEIN"/>
    <property type="match status" value="1"/>
</dbReference>
<accession>G1U3P5</accession>
<keyword evidence="6" id="KW-0403">Intermediate filament</keyword>
<reference evidence="15" key="3">
    <citation type="submission" date="2025-09" db="UniProtKB">
        <authorList>
            <consortium name="Ensembl"/>
        </authorList>
    </citation>
    <scope>IDENTIFICATION</scope>
    <source>
        <strain evidence="15">Thorbecke</strain>
    </source>
</reference>
<dbReference type="Ensembl" id="ENSOCUT00000028849.2">
    <property type="protein sequence ID" value="ENSOCUP00000024009.2"/>
    <property type="gene ID" value="ENSOCUG00000024195.2"/>
</dbReference>
<evidence type="ECO:0000313" key="16">
    <source>
        <dbReference type="Proteomes" id="UP000001811"/>
    </source>
</evidence>
<evidence type="ECO:0000256" key="13">
    <source>
        <dbReference type="SAM" id="Coils"/>
    </source>
</evidence>
<dbReference type="EMBL" id="AAGW02052393">
    <property type="status" value="NOT_ANNOTATED_CDS"/>
    <property type="molecule type" value="Genomic_DNA"/>
</dbReference>
<dbReference type="eggNOG" id="ENOG502QURK">
    <property type="taxonomic scope" value="Eukaryota"/>
</dbReference>
<evidence type="ECO:0000256" key="9">
    <source>
        <dbReference type="ARBA" id="ARBA00037766"/>
    </source>
</evidence>
<sequence>MELPSPLDGLADEVSVLRQLNEEKIPELQSQVSSMAVVPSLDNSQSLDVDGIFVEVCTQYKDITNCSCAEARSRYQIKDEEMKTLLEISEVNRNISWLQTEIEALKGQRASLEAATRMQRSAGSWT</sequence>
<proteinExistence type="predicted"/>
<dbReference type="STRING" id="9986.ENSOCUP00000024009"/>
<evidence type="ECO:0000256" key="8">
    <source>
        <dbReference type="ARBA" id="ARBA00023242"/>
    </source>
</evidence>
<evidence type="ECO:0000256" key="2">
    <source>
        <dbReference type="ARBA" id="ARBA00004496"/>
    </source>
</evidence>
<dbReference type="InterPro" id="IPR039008">
    <property type="entry name" value="IF_rod_dom"/>
</dbReference>
<dbReference type="GO" id="GO:0005654">
    <property type="term" value="C:nucleoplasm"/>
    <property type="evidence" value="ECO:0007669"/>
    <property type="project" value="UniProtKB-SubCell"/>
</dbReference>
<feature type="domain" description="IF rod" evidence="14">
    <location>
        <begin position="2"/>
        <end position="117"/>
    </location>
</feature>
<dbReference type="GO" id="GO:0005737">
    <property type="term" value="C:cytoplasm"/>
    <property type="evidence" value="ECO:0007669"/>
    <property type="project" value="UniProtKB-SubCell"/>
</dbReference>
<reference evidence="15 16" key="1">
    <citation type="journal article" date="2011" name="Nature">
        <title>A high-resolution map of human evolutionary constraint using 29 mammals.</title>
        <authorList>
            <person name="Lindblad-Toh K."/>
            <person name="Garber M."/>
            <person name="Zuk O."/>
            <person name="Lin M.F."/>
            <person name="Parker B.J."/>
            <person name="Washietl S."/>
            <person name="Kheradpour P."/>
            <person name="Ernst J."/>
            <person name="Jordan G."/>
            <person name="Mauceli E."/>
            <person name="Ward L.D."/>
            <person name="Lowe C.B."/>
            <person name="Holloway A.K."/>
            <person name="Clamp M."/>
            <person name="Gnerre S."/>
            <person name="Alfoldi J."/>
            <person name="Beal K."/>
            <person name="Chang J."/>
            <person name="Clawson H."/>
            <person name="Cuff J."/>
            <person name="Di Palma F."/>
            <person name="Fitzgerald S."/>
            <person name="Flicek P."/>
            <person name="Guttman M."/>
            <person name="Hubisz M.J."/>
            <person name="Jaffe D.B."/>
            <person name="Jungreis I."/>
            <person name="Kent W.J."/>
            <person name="Kostka D."/>
            <person name="Lara M."/>
            <person name="Martins A.L."/>
            <person name="Massingham T."/>
            <person name="Moltke I."/>
            <person name="Raney B.J."/>
            <person name="Rasmussen M.D."/>
            <person name="Robinson J."/>
            <person name="Stark A."/>
            <person name="Vilella A.J."/>
            <person name="Wen J."/>
            <person name="Xie X."/>
            <person name="Zody M.C."/>
            <person name="Baldwin J."/>
            <person name="Bloom T."/>
            <person name="Chin C.W."/>
            <person name="Heiman D."/>
            <person name="Nicol R."/>
            <person name="Nusbaum C."/>
            <person name="Young S."/>
            <person name="Wilkinson J."/>
            <person name="Worley K.C."/>
            <person name="Kovar C.L."/>
            <person name="Muzny D.M."/>
            <person name="Gibbs R.A."/>
            <person name="Cree A."/>
            <person name="Dihn H.H."/>
            <person name="Fowler G."/>
            <person name="Jhangiani S."/>
            <person name="Joshi V."/>
            <person name="Lee S."/>
            <person name="Lewis L.R."/>
            <person name="Nazareth L.V."/>
            <person name="Okwuonu G."/>
            <person name="Santibanez J."/>
            <person name="Warren W.C."/>
            <person name="Mardis E.R."/>
            <person name="Weinstock G.M."/>
            <person name="Wilson R.K."/>
            <person name="Delehaunty K."/>
            <person name="Dooling D."/>
            <person name="Fronik C."/>
            <person name="Fulton L."/>
            <person name="Fulton B."/>
            <person name="Graves T."/>
            <person name="Minx P."/>
            <person name="Sodergren E."/>
            <person name="Birney E."/>
            <person name="Margulies E.H."/>
            <person name="Herrero J."/>
            <person name="Green E.D."/>
            <person name="Haussler D."/>
            <person name="Siepel A."/>
            <person name="Goldman N."/>
            <person name="Pollard K.S."/>
            <person name="Pedersen J.S."/>
            <person name="Lander E.S."/>
            <person name="Kellis M."/>
        </authorList>
    </citation>
    <scope>NUCLEOTIDE SEQUENCE [LARGE SCALE GENOMIC DNA]</scope>
    <source>
        <strain evidence="15 16">Thorbecke inbred</strain>
    </source>
</reference>
<evidence type="ECO:0000256" key="7">
    <source>
        <dbReference type="ARBA" id="ARBA00023054"/>
    </source>
</evidence>
<dbReference type="InParanoid" id="G1U3P5"/>
<keyword evidence="7 13" id="KW-0175">Coiled coil</keyword>
<comment type="subcellular location">
    <subcellularLocation>
        <location evidence="2">Cytoplasm</location>
    </subcellularLocation>
    <subcellularLocation>
        <location evidence="1">Nucleus matrix</location>
    </subcellularLocation>
    <subcellularLocation>
        <location evidence="3">Nucleus</location>
        <location evidence="3">Nucleoplasm</location>
    </subcellularLocation>
</comment>